<dbReference type="GO" id="GO:0016491">
    <property type="term" value="F:oxidoreductase activity"/>
    <property type="evidence" value="ECO:0007669"/>
    <property type="project" value="UniProtKB-UniRule"/>
</dbReference>
<name>A0AAU7GDP6_9MICO</name>
<evidence type="ECO:0000256" key="3">
    <source>
        <dbReference type="ARBA" id="ARBA00022643"/>
    </source>
</evidence>
<dbReference type="Gene3D" id="3.40.109.10">
    <property type="entry name" value="NADH Oxidase"/>
    <property type="match status" value="1"/>
</dbReference>
<dbReference type="InterPro" id="IPR029479">
    <property type="entry name" value="Nitroreductase"/>
</dbReference>
<evidence type="ECO:0000256" key="2">
    <source>
        <dbReference type="ARBA" id="ARBA00022630"/>
    </source>
</evidence>
<sequence length="184" mass="20045">MAGDLVSRVAARRSYSRVTPDAPTHEELLPLVAAAGRVADHSALHPWRLIELRGDARVRLGRAFAKDAKLSGEAAEKLAAKPLRSSLLLAVVSVRTKSEKVPGWEQDAVASGVAHILSLLLHDAGWGVIWRTGHHTRSKAVHKMHGLASNERLLGWLYVGGIPEDSKEGHRKTIDPSRFLSVLE</sequence>
<dbReference type="PANTHER" id="PTHR43821">
    <property type="entry name" value="NAD(P)H NITROREDUCTASE YDJA-RELATED"/>
    <property type="match status" value="1"/>
</dbReference>
<evidence type="ECO:0000256" key="7">
    <source>
        <dbReference type="PIRNR" id="PIRNR000232"/>
    </source>
</evidence>
<dbReference type="InterPro" id="IPR052530">
    <property type="entry name" value="NAD(P)H_nitroreductase"/>
</dbReference>
<evidence type="ECO:0000256" key="8">
    <source>
        <dbReference type="PIRSR" id="PIRSR000232-1"/>
    </source>
</evidence>
<dbReference type="PIRSF" id="PIRSF000232">
    <property type="entry name" value="YdjA"/>
    <property type="match status" value="1"/>
</dbReference>
<accession>A0AAU7GDP6</accession>
<comment type="similarity">
    <text evidence="1 7">Belongs to the nitroreductase family.</text>
</comment>
<dbReference type="InterPro" id="IPR026021">
    <property type="entry name" value="YdjA-like"/>
</dbReference>
<proteinExistence type="inferred from homology"/>
<dbReference type="EC" id="1.-.-.-" evidence="7"/>
<keyword evidence="4 7" id="KW-0521">NADP</keyword>
<evidence type="ECO:0000256" key="1">
    <source>
        <dbReference type="ARBA" id="ARBA00007118"/>
    </source>
</evidence>
<dbReference type="InterPro" id="IPR000415">
    <property type="entry name" value="Nitroreductase-like"/>
</dbReference>
<comment type="cofactor">
    <cofactor evidence="8">
        <name>FMN</name>
        <dbReference type="ChEBI" id="CHEBI:58210"/>
    </cofactor>
    <text evidence="8">Binds 1 FMN per subunit.</text>
</comment>
<evidence type="ECO:0000256" key="5">
    <source>
        <dbReference type="ARBA" id="ARBA00023002"/>
    </source>
</evidence>
<gene>
    <name evidence="10" type="ORF">AAME72_01510</name>
</gene>
<evidence type="ECO:0000313" key="10">
    <source>
        <dbReference type="EMBL" id="XBM48546.1"/>
    </source>
</evidence>
<organism evidence="10">
    <name type="scientific">Leifsonia sp. NPDC080035</name>
    <dbReference type="NCBI Taxonomy" id="3143936"/>
    <lineage>
        <taxon>Bacteria</taxon>
        <taxon>Bacillati</taxon>
        <taxon>Actinomycetota</taxon>
        <taxon>Actinomycetes</taxon>
        <taxon>Micrococcales</taxon>
        <taxon>Microbacteriaceae</taxon>
        <taxon>Leifsonia</taxon>
    </lineage>
</organism>
<feature type="binding site" evidence="8">
    <location>
        <position position="37"/>
    </location>
    <ligand>
        <name>FMN</name>
        <dbReference type="ChEBI" id="CHEBI:58210"/>
        <note>ligand shared between dimeric partners</note>
    </ligand>
</feature>
<dbReference type="PANTHER" id="PTHR43821:SF1">
    <property type="entry name" value="NAD(P)H NITROREDUCTASE YDJA-RELATED"/>
    <property type="match status" value="1"/>
</dbReference>
<keyword evidence="6 7" id="KW-0520">NAD</keyword>
<keyword evidence="3 7" id="KW-0288">FMN</keyword>
<dbReference type="Pfam" id="PF00881">
    <property type="entry name" value="Nitroreductase"/>
    <property type="match status" value="1"/>
</dbReference>
<keyword evidence="5 7" id="KW-0560">Oxidoreductase</keyword>
<dbReference type="SUPFAM" id="SSF55469">
    <property type="entry name" value="FMN-dependent nitroreductase-like"/>
    <property type="match status" value="1"/>
</dbReference>
<feature type="binding site" description="in other chain" evidence="8">
    <location>
        <begin position="12"/>
        <end position="14"/>
    </location>
    <ligand>
        <name>FMN</name>
        <dbReference type="ChEBI" id="CHEBI:58210"/>
        <note>ligand shared between dimeric partners</note>
    </ligand>
</feature>
<dbReference type="AlphaFoldDB" id="A0AAU7GDP6"/>
<dbReference type="RefSeq" id="WP_348788493.1">
    <property type="nucleotide sequence ID" value="NZ_CP157390.1"/>
</dbReference>
<keyword evidence="2 7" id="KW-0285">Flavoprotein</keyword>
<evidence type="ECO:0000256" key="4">
    <source>
        <dbReference type="ARBA" id="ARBA00022857"/>
    </source>
</evidence>
<feature type="binding site" description="in other chain" evidence="8">
    <location>
        <begin position="130"/>
        <end position="132"/>
    </location>
    <ligand>
        <name>FMN</name>
        <dbReference type="ChEBI" id="CHEBI:58210"/>
        <note>ligand shared between dimeric partners</note>
    </ligand>
</feature>
<dbReference type="EMBL" id="CP157390">
    <property type="protein sequence ID" value="XBM48546.1"/>
    <property type="molecule type" value="Genomic_DNA"/>
</dbReference>
<feature type="binding site" evidence="8">
    <location>
        <position position="41"/>
    </location>
    <ligand>
        <name>FMN</name>
        <dbReference type="ChEBI" id="CHEBI:58210"/>
        <note>ligand shared between dimeric partners</note>
    </ligand>
</feature>
<evidence type="ECO:0000259" key="9">
    <source>
        <dbReference type="Pfam" id="PF00881"/>
    </source>
</evidence>
<protein>
    <recommendedName>
        <fullName evidence="7">Putative NAD(P)H nitroreductase</fullName>
        <ecNumber evidence="7">1.-.-.-</ecNumber>
    </recommendedName>
</protein>
<reference evidence="10" key="1">
    <citation type="submission" date="2024-05" db="EMBL/GenBank/DDBJ databases">
        <title>The Natural Products Discovery Center: Release of the First 8490 Sequenced Strains for Exploring Actinobacteria Biosynthetic Diversity.</title>
        <authorList>
            <person name="Kalkreuter E."/>
            <person name="Kautsar S.A."/>
            <person name="Yang D."/>
            <person name="Bader C.D."/>
            <person name="Teijaro C.N."/>
            <person name="Fluegel L."/>
            <person name="Davis C.M."/>
            <person name="Simpson J.R."/>
            <person name="Lauterbach L."/>
            <person name="Steele A.D."/>
            <person name="Gui C."/>
            <person name="Meng S."/>
            <person name="Li G."/>
            <person name="Viehrig K."/>
            <person name="Ye F."/>
            <person name="Su P."/>
            <person name="Kiefer A.F."/>
            <person name="Nichols A."/>
            <person name="Cepeda A.J."/>
            <person name="Yan W."/>
            <person name="Fan B."/>
            <person name="Jiang Y."/>
            <person name="Adhikari A."/>
            <person name="Zheng C.-J."/>
            <person name="Schuster L."/>
            <person name="Cowan T.M."/>
            <person name="Smanski M.J."/>
            <person name="Chevrette M.G."/>
            <person name="de Carvalho L.P.S."/>
            <person name="Shen B."/>
        </authorList>
    </citation>
    <scope>NUCLEOTIDE SEQUENCE</scope>
    <source>
        <strain evidence="10">NPDC080035</strain>
    </source>
</reference>
<evidence type="ECO:0000256" key="6">
    <source>
        <dbReference type="ARBA" id="ARBA00023027"/>
    </source>
</evidence>
<feature type="domain" description="Nitroreductase" evidence="9">
    <location>
        <begin position="10"/>
        <end position="160"/>
    </location>
</feature>